<reference evidence="2" key="1">
    <citation type="submission" date="2018-02" db="EMBL/GenBank/DDBJ databases">
        <title>Rhizophora mucronata_Transcriptome.</title>
        <authorList>
            <person name="Meera S.P."/>
            <person name="Sreeshan A."/>
            <person name="Augustine A."/>
        </authorList>
    </citation>
    <scope>NUCLEOTIDE SEQUENCE</scope>
    <source>
        <tissue evidence="2">Leaf</tissue>
    </source>
</reference>
<evidence type="ECO:0000313" key="2">
    <source>
        <dbReference type="EMBL" id="MBX46151.1"/>
    </source>
</evidence>
<dbReference type="AlphaFoldDB" id="A0A2P2NUX0"/>
<keyword evidence="1" id="KW-0732">Signal</keyword>
<sequence length="52" mass="5915">MIFHVLLLTAFNAINPAKQKTEGRNRINGTDRCQKTHLSLHYMAPQTPKVIP</sequence>
<dbReference type="EMBL" id="GGEC01065667">
    <property type="protein sequence ID" value="MBX46151.1"/>
    <property type="molecule type" value="Transcribed_RNA"/>
</dbReference>
<name>A0A2P2NUX0_RHIMU</name>
<organism evidence="2">
    <name type="scientific">Rhizophora mucronata</name>
    <name type="common">Asiatic mangrove</name>
    <dbReference type="NCBI Taxonomy" id="61149"/>
    <lineage>
        <taxon>Eukaryota</taxon>
        <taxon>Viridiplantae</taxon>
        <taxon>Streptophyta</taxon>
        <taxon>Embryophyta</taxon>
        <taxon>Tracheophyta</taxon>
        <taxon>Spermatophyta</taxon>
        <taxon>Magnoliopsida</taxon>
        <taxon>eudicotyledons</taxon>
        <taxon>Gunneridae</taxon>
        <taxon>Pentapetalae</taxon>
        <taxon>rosids</taxon>
        <taxon>fabids</taxon>
        <taxon>Malpighiales</taxon>
        <taxon>Rhizophoraceae</taxon>
        <taxon>Rhizophora</taxon>
    </lineage>
</organism>
<feature type="signal peptide" evidence="1">
    <location>
        <begin position="1"/>
        <end position="19"/>
    </location>
</feature>
<proteinExistence type="predicted"/>
<evidence type="ECO:0000256" key="1">
    <source>
        <dbReference type="SAM" id="SignalP"/>
    </source>
</evidence>
<accession>A0A2P2NUX0</accession>
<protein>
    <submittedName>
        <fullName evidence="2">Uncharacterized protein</fullName>
    </submittedName>
</protein>
<feature type="chain" id="PRO_5015128567" evidence="1">
    <location>
        <begin position="20"/>
        <end position="52"/>
    </location>
</feature>